<reference evidence="1" key="1">
    <citation type="submission" date="2023-05" db="EMBL/GenBank/DDBJ databases">
        <authorList>
            <consortium name="ELIXIR-Norway"/>
        </authorList>
    </citation>
    <scope>NUCLEOTIDE SEQUENCE</scope>
</reference>
<name>A0AC59Y966_RANTA</name>
<gene>
    <name evidence="1" type="ORF">MRATA1EN22A_LOCUS3109</name>
</gene>
<sequence>MYWGYWEEKGGNTPGWETQESGAERWKGQDAGQVAARNQSSTDAYTGLGPRTLILGAGEEVTHTSFESRGRAVMWGRMEAGGPASRVLPCRRETAAPHGGHWEAGKERGHTLPGKRLAGLQGCAGTA</sequence>
<reference evidence="1" key="2">
    <citation type="submission" date="2025-03" db="EMBL/GenBank/DDBJ databases">
        <authorList>
            <consortium name="ELIXIR-Norway"/>
            <consortium name="Elixir Norway"/>
        </authorList>
    </citation>
    <scope>NUCLEOTIDE SEQUENCE</scope>
</reference>
<evidence type="ECO:0000313" key="1">
    <source>
        <dbReference type="EMBL" id="CAM9480964.1"/>
    </source>
</evidence>
<dbReference type="EMBL" id="OX596095">
    <property type="protein sequence ID" value="CAM9480964.1"/>
    <property type="molecule type" value="Genomic_DNA"/>
</dbReference>
<accession>A0AC59Y966</accession>
<proteinExistence type="predicted"/>
<evidence type="ECO:0000313" key="2">
    <source>
        <dbReference type="Proteomes" id="UP001162501"/>
    </source>
</evidence>
<dbReference type="Proteomes" id="UP001162501">
    <property type="component" value="Chromosome 11"/>
</dbReference>
<organism evidence="1 2">
    <name type="scientific">Rangifer tarandus platyrhynchus</name>
    <name type="common">Svalbard reindeer</name>
    <dbReference type="NCBI Taxonomy" id="3082113"/>
    <lineage>
        <taxon>Eukaryota</taxon>
        <taxon>Metazoa</taxon>
        <taxon>Chordata</taxon>
        <taxon>Craniata</taxon>
        <taxon>Vertebrata</taxon>
        <taxon>Euteleostomi</taxon>
        <taxon>Mammalia</taxon>
        <taxon>Eutheria</taxon>
        <taxon>Laurasiatheria</taxon>
        <taxon>Artiodactyla</taxon>
        <taxon>Ruminantia</taxon>
        <taxon>Pecora</taxon>
        <taxon>Cervidae</taxon>
        <taxon>Odocoileinae</taxon>
        <taxon>Rangifer</taxon>
    </lineage>
</organism>
<protein>
    <submittedName>
        <fullName evidence="1">Uncharacterized protein</fullName>
    </submittedName>
</protein>